<evidence type="ECO:0000313" key="1">
    <source>
        <dbReference type="EMBL" id="MER6903742.1"/>
    </source>
</evidence>
<name>A0ABV1VB81_9ACTN</name>
<organism evidence="1 2">
    <name type="scientific">Streptomyces flaveolus</name>
    <dbReference type="NCBI Taxonomy" id="67297"/>
    <lineage>
        <taxon>Bacteria</taxon>
        <taxon>Bacillati</taxon>
        <taxon>Actinomycetota</taxon>
        <taxon>Actinomycetes</taxon>
        <taxon>Kitasatosporales</taxon>
        <taxon>Streptomycetaceae</taxon>
        <taxon>Streptomyces</taxon>
    </lineage>
</organism>
<reference evidence="1 2" key="1">
    <citation type="submission" date="2024-06" db="EMBL/GenBank/DDBJ databases">
        <title>The Natural Products Discovery Center: Release of the First 8490 Sequenced Strains for Exploring Actinobacteria Biosynthetic Diversity.</title>
        <authorList>
            <person name="Kalkreuter E."/>
            <person name="Kautsar S.A."/>
            <person name="Yang D."/>
            <person name="Bader C.D."/>
            <person name="Teijaro C.N."/>
            <person name="Fluegel L."/>
            <person name="Davis C.M."/>
            <person name="Simpson J.R."/>
            <person name="Lauterbach L."/>
            <person name="Steele A.D."/>
            <person name="Gui C."/>
            <person name="Meng S."/>
            <person name="Li G."/>
            <person name="Viehrig K."/>
            <person name="Ye F."/>
            <person name="Su P."/>
            <person name="Kiefer A.F."/>
            <person name="Nichols A."/>
            <person name="Cepeda A.J."/>
            <person name="Yan W."/>
            <person name="Fan B."/>
            <person name="Jiang Y."/>
            <person name="Adhikari A."/>
            <person name="Zheng C.-J."/>
            <person name="Schuster L."/>
            <person name="Cowan T.M."/>
            <person name="Smanski M.J."/>
            <person name="Chevrette M.G."/>
            <person name="De Carvalho L.P.S."/>
            <person name="Shen B."/>
        </authorList>
    </citation>
    <scope>NUCLEOTIDE SEQUENCE [LARGE SCALE GENOMIC DNA]</scope>
    <source>
        <strain evidence="1 2">NPDC000632</strain>
    </source>
</reference>
<dbReference type="EMBL" id="JBEPCV010000005">
    <property type="protein sequence ID" value="MER6903742.1"/>
    <property type="molecule type" value="Genomic_DNA"/>
</dbReference>
<dbReference type="Proteomes" id="UP001490330">
    <property type="component" value="Unassembled WGS sequence"/>
</dbReference>
<proteinExistence type="predicted"/>
<protein>
    <submittedName>
        <fullName evidence="1">Uncharacterized protein</fullName>
    </submittedName>
</protein>
<dbReference type="RefSeq" id="WP_350726330.1">
    <property type="nucleotide sequence ID" value="NZ_JBEPCO010000092.1"/>
</dbReference>
<gene>
    <name evidence="1" type="ORF">ABT322_08125</name>
</gene>
<evidence type="ECO:0000313" key="2">
    <source>
        <dbReference type="Proteomes" id="UP001490330"/>
    </source>
</evidence>
<sequence length="176" mass="19187">MSTTAHPAVAYGALTENLTVPQVDAAIRVLTQACKPLAAFRSRRCIGNGAYLDPHTLTSQVVLTYRWEAAPTAAKHVRAKERELNARILADWADLFQTEGWSVDRYLETDHYDTYRLVRLRLTPPADAAHCRRVLTSLEHHAARHAIESSAGEGGADPGAILSAVLHALNISAPGE</sequence>
<comment type="caution">
    <text evidence="1">The sequence shown here is derived from an EMBL/GenBank/DDBJ whole genome shotgun (WGS) entry which is preliminary data.</text>
</comment>
<keyword evidence="2" id="KW-1185">Reference proteome</keyword>
<accession>A0ABV1VB81</accession>